<comment type="caution">
    <text evidence="1">The sequence shown here is derived from an EMBL/GenBank/DDBJ whole genome shotgun (WGS) entry which is preliminary data.</text>
</comment>
<dbReference type="InterPro" id="IPR010237">
    <property type="entry name" value="Pyr-5-nucltdase"/>
</dbReference>
<dbReference type="NCBIfam" id="TIGR01993">
    <property type="entry name" value="Pyr-5-nucltdase"/>
    <property type="match status" value="1"/>
</dbReference>
<gene>
    <name evidence="1" type="ORF">VNO78_05510</name>
</gene>
<evidence type="ECO:0000313" key="1">
    <source>
        <dbReference type="EMBL" id="KAK7404558.1"/>
    </source>
</evidence>
<keyword evidence="2" id="KW-1185">Reference proteome</keyword>
<dbReference type="AlphaFoldDB" id="A0AAN9XQX6"/>
<accession>A0AAN9XQX6</accession>
<dbReference type="Proteomes" id="UP001386955">
    <property type="component" value="Unassembled WGS sequence"/>
</dbReference>
<dbReference type="SFLD" id="SFLDG01129">
    <property type="entry name" value="C1.5:_HAD__Beta-PGM__Phosphata"/>
    <property type="match status" value="1"/>
</dbReference>
<organism evidence="1 2">
    <name type="scientific">Psophocarpus tetragonolobus</name>
    <name type="common">Winged bean</name>
    <name type="synonym">Dolichos tetragonolobus</name>
    <dbReference type="NCBI Taxonomy" id="3891"/>
    <lineage>
        <taxon>Eukaryota</taxon>
        <taxon>Viridiplantae</taxon>
        <taxon>Streptophyta</taxon>
        <taxon>Embryophyta</taxon>
        <taxon>Tracheophyta</taxon>
        <taxon>Spermatophyta</taxon>
        <taxon>Magnoliopsida</taxon>
        <taxon>eudicotyledons</taxon>
        <taxon>Gunneridae</taxon>
        <taxon>Pentapetalae</taxon>
        <taxon>rosids</taxon>
        <taxon>fabids</taxon>
        <taxon>Fabales</taxon>
        <taxon>Fabaceae</taxon>
        <taxon>Papilionoideae</taxon>
        <taxon>50 kb inversion clade</taxon>
        <taxon>NPAAA clade</taxon>
        <taxon>indigoferoid/millettioid clade</taxon>
        <taxon>Phaseoleae</taxon>
        <taxon>Psophocarpus</taxon>
    </lineage>
</organism>
<dbReference type="SUPFAM" id="SSF56784">
    <property type="entry name" value="HAD-like"/>
    <property type="match status" value="1"/>
</dbReference>
<dbReference type="SFLD" id="SFLDS00003">
    <property type="entry name" value="Haloacid_Dehalogenase"/>
    <property type="match status" value="1"/>
</dbReference>
<dbReference type="Gene3D" id="3.40.50.1000">
    <property type="entry name" value="HAD superfamily/HAD-like"/>
    <property type="match status" value="1"/>
</dbReference>
<protein>
    <submittedName>
        <fullName evidence="1">Uncharacterized protein</fullName>
    </submittedName>
</protein>
<dbReference type="SFLD" id="SFLDG01132">
    <property type="entry name" value="C1.5.3:_5'-Nucleotidase_Like"/>
    <property type="match status" value="1"/>
</dbReference>
<sequence length="353" mass="39819">MGDGRRPLGAATLIVDPTKPIRSVKVAQEETLCTPTHHQCYISSDQHHSWAEVALWVWKIQVKMEDGHKFEEVPKPKYDCLLFDLDDTLYPFNSGVSLQIAKNIDEYMIQKLGMEAAKVVELNYPLYKFYGTTMAGLMAIGYDIDYDDFNSFVHGRLPYNVLLKPDPVLRGILQSLPVRKVIFTNADTNHANRVLQILGLEDCFESIISFDTLNPSKNTNPSYDKDGNESKSTTAGTFDFSEYIRRPDDSDIVLPRTPVVCKPFDDAFENAFKLADIDPQRTLFFDDSVRNLLAAKRLGLHTVAVGTSVRTTGVDHALESIHNIREAFPDLWDADDKHQFVHCMVGIETSVKA</sequence>
<dbReference type="InterPro" id="IPR006439">
    <property type="entry name" value="HAD-SF_hydro_IA"/>
</dbReference>
<dbReference type="Pfam" id="PF00702">
    <property type="entry name" value="Hydrolase"/>
    <property type="match status" value="1"/>
</dbReference>
<dbReference type="InterPro" id="IPR036412">
    <property type="entry name" value="HAD-like_sf"/>
</dbReference>
<reference evidence="1 2" key="1">
    <citation type="submission" date="2024-01" db="EMBL/GenBank/DDBJ databases">
        <title>The genomes of 5 underutilized Papilionoideae crops provide insights into root nodulation and disease resistanc.</title>
        <authorList>
            <person name="Jiang F."/>
        </authorList>
    </citation>
    <scope>NUCLEOTIDE SEQUENCE [LARGE SCALE GENOMIC DNA]</scope>
    <source>
        <strain evidence="1">DUOXIRENSHENG_FW03</strain>
        <tissue evidence="1">Leaves</tissue>
    </source>
</reference>
<name>A0AAN9XQX6_PSOTE</name>
<evidence type="ECO:0000313" key="2">
    <source>
        <dbReference type="Proteomes" id="UP001386955"/>
    </source>
</evidence>
<proteinExistence type="predicted"/>
<dbReference type="PANTHER" id="PTHR12725:SF113">
    <property type="entry name" value="HALOACID DEHALOGENASE-LIKE HYDROLASE"/>
    <property type="match status" value="1"/>
</dbReference>
<dbReference type="PANTHER" id="PTHR12725">
    <property type="entry name" value="HALOACID DEHALOGENASE-LIKE HYDROLASE"/>
    <property type="match status" value="1"/>
</dbReference>
<dbReference type="InterPro" id="IPR023214">
    <property type="entry name" value="HAD_sf"/>
</dbReference>
<dbReference type="EMBL" id="JAYMYS010000002">
    <property type="protein sequence ID" value="KAK7404558.1"/>
    <property type="molecule type" value="Genomic_DNA"/>
</dbReference>
<dbReference type="NCBIfam" id="TIGR01509">
    <property type="entry name" value="HAD-SF-IA-v3"/>
    <property type="match status" value="1"/>
</dbReference>